<organism evidence="5 6">
    <name type="scientific">Paramormyrops kingsleyae</name>
    <dbReference type="NCBI Taxonomy" id="1676925"/>
    <lineage>
        <taxon>Eukaryota</taxon>
        <taxon>Metazoa</taxon>
        <taxon>Chordata</taxon>
        <taxon>Craniata</taxon>
        <taxon>Vertebrata</taxon>
        <taxon>Euteleostomi</taxon>
        <taxon>Actinopterygii</taxon>
        <taxon>Neopterygii</taxon>
        <taxon>Teleostei</taxon>
        <taxon>Osteoglossocephala</taxon>
        <taxon>Osteoglossomorpha</taxon>
        <taxon>Osteoglossiformes</taxon>
        <taxon>Mormyridae</taxon>
        <taxon>Paramormyrops</taxon>
    </lineage>
</organism>
<dbReference type="Pfam" id="PF08205">
    <property type="entry name" value="C2-set_2"/>
    <property type="match status" value="1"/>
</dbReference>
<keyword evidence="6" id="KW-1185">Reference proteome</keyword>
<dbReference type="GO" id="GO:0090394">
    <property type="term" value="P:negative regulation of excitatory postsynaptic potential"/>
    <property type="evidence" value="ECO:0007669"/>
    <property type="project" value="TreeGrafter"/>
</dbReference>
<dbReference type="Proteomes" id="UP000261540">
    <property type="component" value="Unplaced"/>
</dbReference>
<keyword evidence="2" id="KW-0812">Transmembrane</keyword>
<dbReference type="GeneTree" id="ENSGT01150000286907"/>
<dbReference type="PANTHER" id="PTHR47224">
    <property type="entry name" value="TRANSMEMBRANE PROTEIN 25"/>
    <property type="match status" value="1"/>
</dbReference>
<dbReference type="Gene3D" id="2.60.40.10">
    <property type="entry name" value="Immunoglobulins"/>
    <property type="match status" value="2"/>
</dbReference>
<dbReference type="STRING" id="1676925.ENSPKIP00000012022"/>
<dbReference type="AlphaFoldDB" id="A0A3B3QZR8"/>
<feature type="transmembrane region" description="Helical" evidence="2">
    <location>
        <begin position="249"/>
        <end position="273"/>
    </location>
</feature>
<name>A0A3B3QZR8_9TELE</name>
<dbReference type="InterPro" id="IPR013783">
    <property type="entry name" value="Ig-like_fold"/>
</dbReference>
<dbReference type="SUPFAM" id="SSF48726">
    <property type="entry name" value="Immunoglobulin"/>
    <property type="match status" value="2"/>
</dbReference>
<dbReference type="OrthoDB" id="8655664at2759"/>
<evidence type="ECO:0000256" key="2">
    <source>
        <dbReference type="SAM" id="Phobius"/>
    </source>
</evidence>
<feature type="signal peptide" evidence="3">
    <location>
        <begin position="1"/>
        <end position="27"/>
    </location>
</feature>
<keyword evidence="1" id="KW-1015">Disulfide bond</keyword>
<sequence length="380" mass="41454">MLLLGQNRGLTLAVLFLYTWAYFPTDAIGPAPKIDGQMHSALTLKENATHHFNCQSEGLSTGDPPLLTWYLNGERQTHPGGDTVDQLVAASHDGPRAPEGGSTQTSTFTLHARKWDRELVCVASHPQTGRSYNATVVLNVQYQPEILRVNAHYSETSDPGLSLVLFALVRSNPPATITWVDQAGRPVANTSDFFILDSRSYPWLTNHTLRVSPSSLTGNVSLNASNSLGSAQSNLTLAEFLQSRVEVPLLGIVTGGAVGFVMLLILTLFLFYLMHKNKGKNIDEPVEMTIRKSSESDQMQLDHVILPRENMSLPSNLQLNEHSALCKAGMGDSSAGPGQKQSDDDGHDLLAAYAAKGFSRFPMVGYIYKVNSVSSDEVWL</sequence>
<feature type="domain" description="Ig-like" evidence="4">
    <location>
        <begin position="32"/>
        <end position="137"/>
    </location>
</feature>
<evidence type="ECO:0000256" key="3">
    <source>
        <dbReference type="SAM" id="SignalP"/>
    </source>
</evidence>
<dbReference type="InterPro" id="IPR007110">
    <property type="entry name" value="Ig-like_dom"/>
</dbReference>
<dbReference type="PROSITE" id="PS50835">
    <property type="entry name" value="IG_LIKE"/>
    <property type="match status" value="1"/>
</dbReference>
<dbReference type="PANTHER" id="PTHR47224:SF1">
    <property type="entry name" value="TRANSMEMBRANE PROTEIN 25"/>
    <property type="match status" value="1"/>
</dbReference>
<dbReference type="Ensembl" id="ENSPKIT00000036405.1">
    <property type="protein sequence ID" value="ENSPKIP00000012022.1"/>
    <property type="gene ID" value="ENSPKIG00000025658.1"/>
</dbReference>
<evidence type="ECO:0000256" key="1">
    <source>
        <dbReference type="ARBA" id="ARBA00023157"/>
    </source>
</evidence>
<proteinExistence type="predicted"/>
<keyword evidence="2" id="KW-1133">Transmembrane helix</keyword>
<reference evidence="5" key="1">
    <citation type="submission" date="2025-08" db="UniProtKB">
        <authorList>
            <consortium name="Ensembl"/>
        </authorList>
    </citation>
    <scope>IDENTIFICATION</scope>
</reference>
<keyword evidence="2" id="KW-0472">Membrane</keyword>
<keyword evidence="3" id="KW-0732">Signal</keyword>
<reference evidence="5" key="2">
    <citation type="submission" date="2025-09" db="UniProtKB">
        <authorList>
            <consortium name="Ensembl"/>
        </authorList>
    </citation>
    <scope>IDENTIFICATION</scope>
</reference>
<dbReference type="InterPro" id="IPR042864">
    <property type="entry name" value="TMEM25"/>
</dbReference>
<feature type="chain" id="PRO_5017478713" evidence="3">
    <location>
        <begin position="28"/>
        <end position="380"/>
    </location>
</feature>
<evidence type="ECO:0000313" key="6">
    <source>
        <dbReference type="Proteomes" id="UP000261540"/>
    </source>
</evidence>
<evidence type="ECO:0000313" key="5">
    <source>
        <dbReference type="Ensembl" id="ENSPKIP00000012022.1"/>
    </source>
</evidence>
<dbReference type="InterPro" id="IPR036179">
    <property type="entry name" value="Ig-like_dom_sf"/>
</dbReference>
<dbReference type="InterPro" id="IPR013162">
    <property type="entry name" value="CD80_C2-set"/>
</dbReference>
<evidence type="ECO:0000259" key="4">
    <source>
        <dbReference type="PROSITE" id="PS50835"/>
    </source>
</evidence>
<protein>
    <submittedName>
        <fullName evidence="5">Transmembrane protein 25</fullName>
    </submittedName>
</protein>
<accession>A0A3B3QZR8</accession>